<gene>
    <name evidence="2" type="ORF">Q5P01_024306</name>
</gene>
<evidence type="ECO:0000256" key="1">
    <source>
        <dbReference type="SAM" id="MobiDB-lite"/>
    </source>
</evidence>
<protein>
    <submittedName>
        <fullName evidence="2">Uncharacterized protein</fullName>
    </submittedName>
</protein>
<name>A0AA88J7M7_CHASR</name>
<dbReference type="EMBL" id="JAUPFM010000020">
    <property type="protein sequence ID" value="KAK2818745.1"/>
    <property type="molecule type" value="Genomic_DNA"/>
</dbReference>
<feature type="region of interest" description="Disordered" evidence="1">
    <location>
        <begin position="21"/>
        <end position="54"/>
    </location>
</feature>
<sequence length="89" mass="9567">MQLNRQQCETLAYVIAVGAEGDSTGRASGGVRAPLTDTDTSPRHDGSDRRSHEHTRTVAAVFCATSRLNHVIVFGGRCTPLIKALIPLH</sequence>
<evidence type="ECO:0000313" key="2">
    <source>
        <dbReference type="EMBL" id="KAK2818745.1"/>
    </source>
</evidence>
<feature type="compositionally biased region" description="Basic and acidic residues" evidence="1">
    <location>
        <begin position="40"/>
        <end position="54"/>
    </location>
</feature>
<accession>A0AA88J7M7</accession>
<dbReference type="Proteomes" id="UP001187415">
    <property type="component" value="Unassembled WGS sequence"/>
</dbReference>
<evidence type="ECO:0000313" key="3">
    <source>
        <dbReference type="Proteomes" id="UP001187415"/>
    </source>
</evidence>
<keyword evidence="3" id="KW-1185">Reference proteome</keyword>
<comment type="caution">
    <text evidence="2">The sequence shown here is derived from an EMBL/GenBank/DDBJ whole genome shotgun (WGS) entry which is preliminary data.</text>
</comment>
<dbReference type="AlphaFoldDB" id="A0AA88J7M7"/>
<proteinExistence type="predicted"/>
<organism evidence="2 3">
    <name type="scientific">Channa striata</name>
    <name type="common">Snakehead murrel</name>
    <name type="synonym">Ophicephalus striatus</name>
    <dbReference type="NCBI Taxonomy" id="64152"/>
    <lineage>
        <taxon>Eukaryota</taxon>
        <taxon>Metazoa</taxon>
        <taxon>Chordata</taxon>
        <taxon>Craniata</taxon>
        <taxon>Vertebrata</taxon>
        <taxon>Euteleostomi</taxon>
        <taxon>Actinopterygii</taxon>
        <taxon>Neopterygii</taxon>
        <taxon>Teleostei</taxon>
        <taxon>Neoteleostei</taxon>
        <taxon>Acanthomorphata</taxon>
        <taxon>Anabantaria</taxon>
        <taxon>Anabantiformes</taxon>
        <taxon>Channoidei</taxon>
        <taxon>Channidae</taxon>
        <taxon>Channa</taxon>
    </lineage>
</organism>
<reference evidence="2" key="1">
    <citation type="submission" date="2023-07" db="EMBL/GenBank/DDBJ databases">
        <title>Chromosome-level Genome Assembly of Striped Snakehead (Channa striata).</title>
        <authorList>
            <person name="Liu H."/>
        </authorList>
    </citation>
    <scope>NUCLEOTIDE SEQUENCE</scope>
    <source>
        <strain evidence="2">Gz</strain>
        <tissue evidence="2">Muscle</tissue>
    </source>
</reference>